<dbReference type="KEGG" id="chk:D4L85_01630"/>
<keyword evidence="2" id="KW-0812">Transmembrane</keyword>
<organism evidence="6 7">
    <name type="scientific">Chryseolinea soli</name>
    <dbReference type="NCBI Taxonomy" id="2321403"/>
    <lineage>
        <taxon>Bacteria</taxon>
        <taxon>Pseudomonadati</taxon>
        <taxon>Bacteroidota</taxon>
        <taxon>Cytophagia</taxon>
        <taxon>Cytophagales</taxon>
        <taxon>Fulvivirgaceae</taxon>
        <taxon>Chryseolinea</taxon>
    </lineage>
</organism>
<dbReference type="InterPro" id="IPR007452">
    <property type="entry name" value="TamB_C"/>
</dbReference>
<evidence type="ECO:0000313" key="6">
    <source>
        <dbReference type="EMBL" id="AYB29363.1"/>
    </source>
</evidence>
<gene>
    <name evidence="6" type="ORF">D4L85_01630</name>
</gene>
<protein>
    <recommendedName>
        <fullName evidence="5">Translocation and assembly module TamB C-terminal domain-containing protein</fullName>
    </recommendedName>
</protein>
<keyword evidence="3" id="KW-1133">Transmembrane helix</keyword>
<dbReference type="EMBL" id="CP032382">
    <property type="protein sequence ID" value="AYB29363.1"/>
    <property type="molecule type" value="Genomic_DNA"/>
</dbReference>
<dbReference type="PANTHER" id="PTHR36985">
    <property type="entry name" value="TRANSLOCATION AND ASSEMBLY MODULE SUBUNIT TAMB"/>
    <property type="match status" value="1"/>
</dbReference>
<evidence type="ECO:0000313" key="7">
    <source>
        <dbReference type="Proteomes" id="UP000266183"/>
    </source>
</evidence>
<name>A0A385SCK8_9BACT</name>
<dbReference type="PANTHER" id="PTHR36985:SF1">
    <property type="entry name" value="TRANSLOCATION AND ASSEMBLY MODULE SUBUNIT TAMB"/>
    <property type="match status" value="1"/>
</dbReference>
<feature type="domain" description="Translocation and assembly module TamB C-terminal" evidence="5">
    <location>
        <begin position="1085"/>
        <end position="1526"/>
    </location>
</feature>
<dbReference type="GO" id="GO:0005886">
    <property type="term" value="C:plasma membrane"/>
    <property type="evidence" value="ECO:0007669"/>
    <property type="project" value="InterPro"/>
</dbReference>
<proteinExistence type="predicted"/>
<evidence type="ECO:0000256" key="4">
    <source>
        <dbReference type="ARBA" id="ARBA00023136"/>
    </source>
</evidence>
<dbReference type="Proteomes" id="UP000266183">
    <property type="component" value="Chromosome"/>
</dbReference>
<evidence type="ECO:0000259" key="5">
    <source>
        <dbReference type="Pfam" id="PF04357"/>
    </source>
</evidence>
<keyword evidence="7" id="KW-1185">Reference proteome</keyword>
<evidence type="ECO:0000256" key="2">
    <source>
        <dbReference type="ARBA" id="ARBA00022692"/>
    </source>
</evidence>
<keyword evidence="4" id="KW-0472">Membrane</keyword>
<accession>A0A385SCK8</accession>
<comment type="subcellular location">
    <subcellularLocation>
        <location evidence="1">Membrane</location>
        <topology evidence="1">Single-pass membrane protein</topology>
    </subcellularLocation>
</comment>
<evidence type="ECO:0000256" key="3">
    <source>
        <dbReference type="ARBA" id="ARBA00022989"/>
    </source>
</evidence>
<evidence type="ECO:0000256" key="1">
    <source>
        <dbReference type="ARBA" id="ARBA00004167"/>
    </source>
</evidence>
<sequence>MKYDDASKKSKCKLMLARSTLLRALKFSAKAISGLLAFLLIAIVLLHLPPIQRLVTPFISDYLSSKLHTRVEIERLEFSLLGDIGVEDLTVWGADNDKILIAKKIQITSNSIDLLLGHYIFETIRLSGVRGQFVEREDGWNIQAILDAFQPTNKSDSPKHLELQFNSITLENISVFYSSIVNGTTVTTDLGTFTIRHLVFTNDPNAITADHALLQHTAVSVLSTAQQAIASPHDTTGQVFSLAPGLGLNINLAITAIEMKDNDFSFHKGQLVHTPKFDPAHIELTHITGDLANILVREDTLAAVITSVASQFPGFSLTQASSTVRLNHNTLALSGLHVGSNDNDLQAEFKGWSDSSLRDDHLECKARARVDPNALRYFMSDSLLNHFAHWGAVELMLEGNYVNGKGDVKMIGLKTKDSQLQAKGMAHNVRDYKKLRWNDVTINASIGPDLEKTLVPFLPSMKLPPRIDVNVASSGNAEKMFVDGKLYSSWGNVNTEGFASLRTNDVKVDMNLTGRRVIGGNFIDMPWLGATSLSMHAGGVVGRDPDIDVKGLVDYVEIEEEPIHKIAFQSKLKRSGAVTFLTVADTSYRAKITSEILYAGPLTTVNHIQLDSFRLGRLLHGDSTLSVSGDFNAKLKIDQSILEGELKGNRILFKNHTLDYSLDTLATQVMISPTASRVEYFSDDGKGSLAANYDIRKSSDILQVWSKTILNSDTSNYRPTKDRMVRFDLQLQKASLLSLLGIAIDDFSSLTVAGEYDEQKQATTLQASSGKFKGYGASIDTLSTTLHFLRDNQTLHLNARNLYYENAAIGDVDFDMLAKQDTAITQLRLSNDSSVTLAFRSRVSRSGHGIVLYPDNLWAFGNDYSMDHRNPVYIENGNVVFQNFMISRNTMQIRGDGNLQAFNLALTNLDLKTLNTILAGDSTIINQGRLNATISYIQGQQINLKANVDSLRLFNSKPLTIEATAVSDKTHVPFEFLLTNEANKIDIRGQYQFGSDKVNASMLVDIHNLEIFGFLLSGIIDQMRGAVKGEATIGGSIQKPDIDGHLRFPDAVFTTSNPRLTFLVQDDVIALDDSVIVFKDFKVYDQQHHPLTVNGSIVSKDYRSLRYDLQLHTDDYALLNNRDSVDRPLRGLLVVASDMKLTGTEKDTYVKADVTIKDKTSLIFQSTTNEIKLLTSNGIVDFIDPALLTDGTSSGQSPAFYDSLIATLPDFNLNSTVKIEDNATLRVVIDPQSGDFIEASGGGNLEMDYDRTGNIRLSGSYAIKKGVYRVSFYELAKKNFSLVPGSTITWSGSPENGDLDIRAVHTIRSSSIGLIGNEIGESEQSIYKRPLPYEVGITIKGTIKKPLVSFSLDLPQEDKVNYPVLATKLDRLKQPEFQSELNKQVFGILVLGGFIPETSGADISQNVATTALSNSVNSLLSNQLNRFASRYIKGVDIDVGIQSYSDYTAPGGKTQTAMDFRVTKRMMNERLSFEIGGDFNINQDQSGANTGDKNFRGDIAIIYDLTGNGNKKLKLFNNETFDIIYQEVKNTGISLIFIREFNKKPKDEDK</sequence>
<dbReference type="Pfam" id="PF04357">
    <property type="entry name" value="TamB"/>
    <property type="match status" value="1"/>
</dbReference>
<dbReference type="GO" id="GO:0009306">
    <property type="term" value="P:protein secretion"/>
    <property type="evidence" value="ECO:0007669"/>
    <property type="project" value="InterPro"/>
</dbReference>
<reference evidence="7" key="1">
    <citation type="submission" date="2018-09" db="EMBL/GenBank/DDBJ databases">
        <title>Chryseolinea sp. KIS68-18 isolated from soil.</title>
        <authorList>
            <person name="Weon H.-Y."/>
            <person name="Kwon S.-W."/>
            <person name="Lee S.A."/>
        </authorList>
    </citation>
    <scope>NUCLEOTIDE SEQUENCE [LARGE SCALE GENOMIC DNA]</scope>
    <source>
        <strain evidence="7">KIS68-18</strain>
    </source>
</reference>